<evidence type="ECO:0000313" key="6">
    <source>
        <dbReference type="EMBL" id="KAF0695263.1"/>
    </source>
</evidence>
<keyword evidence="4" id="KW-0812">Transmembrane</keyword>
<accession>A0A485KZU2</accession>
<dbReference type="PROSITE" id="PS00626">
    <property type="entry name" value="RCC1_2"/>
    <property type="match status" value="1"/>
</dbReference>
<gene>
    <name evidence="7" type="primary">Aste57867_13905</name>
    <name evidence="6" type="ORF">As57867_013854</name>
    <name evidence="7" type="ORF">ASTE57867_13905</name>
</gene>
<protein>
    <submittedName>
        <fullName evidence="7">Aste57867_13905 protein</fullName>
    </submittedName>
</protein>
<dbReference type="SMART" id="SM00563">
    <property type="entry name" value="PlsC"/>
    <property type="match status" value="1"/>
</dbReference>
<feature type="repeat" description="RCC1" evidence="2">
    <location>
        <begin position="781"/>
        <end position="832"/>
    </location>
</feature>
<evidence type="ECO:0000256" key="2">
    <source>
        <dbReference type="PROSITE-ProRule" id="PRU00235"/>
    </source>
</evidence>
<feature type="compositionally biased region" description="Low complexity" evidence="3">
    <location>
        <begin position="1139"/>
        <end position="1150"/>
    </location>
</feature>
<keyword evidence="4" id="KW-1133">Transmembrane helix</keyword>
<feature type="repeat" description="RCC1" evidence="2">
    <location>
        <begin position="679"/>
        <end position="729"/>
    </location>
</feature>
<dbReference type="InterPro" id="IPR032098">
    <property type="entry name" value="Acyltransf_C"/>
</dbReference>
<feature type="region of interest" description="Disordered" evidence="3">
    <location>
        <begin position="1104"/>
        <end position="1154"/>
    </location>
</feature>
<feature type="repeat" description="RCC1" evidence="2">
    <location>
        <begin position="833"/>
        <end position="884"/>
    </location>
</feature>
<dbReference type="InterPro" id="IPR058923">
    <property type="entry name" value="RCC1-like_dom"/>
</dbReference>
<dbReference type="Proteomes" id="UP000332933">
    <property type="component" value="Unassembled WGS sequence"/>
</dbReference>
<feature type="compositionally biased region" description="Polar residues" evidence="3">
    <location>
        <begin position="419"/>
        <end position="429"/>
    </location>
</feature>
<dbReference type="PRINTS" id="PR00633">
    <property type="entry name" value="RCCNDNSATION"/>
</dbReference>
<evidence type="ECO:0000256" key="3">
    <source>
        <dbReference type="SAM" id="MobiDB-lite"/>
    </source>
</evidence>
<keyword evidence="1" id="KW-0677">Repeat</keyword>
<organism evidence="7 8">
    <name type="scientific">Aphanomyces stellatus</name>
    <dbReference type="NCBI Taxonomy" id="120398"/>
    <lineage>
        <taxon>Eukaryota</taxon>
        <taxon>Sar</taxon>
        <taxon>Stramenopiles</taxon>
        <taxon>Oomycota</taxon>
        <taxon>Saprolegniomycetes</taxon>
        <taxon>Saprolegniales</taxon>
        <taxon>Verrucalvaceae</taxon>
        <taxon>Aphanomyces</taxon>
    </lineage>
</organism>
<evidence type="ECO:0000259" key="5">
    <source>
        <dbReference type="SMART" id="SM00563"/>
    </source>
</evidence>
<dbReference type="Pfam" id="PF01553">
    <property type="entry name" value="Acyltransferase"/>
    <property type="match status" value="1"/>
</dbReference>
<evidence type="ECO:0000313" key="7">
    <source>
        <dbReference type="EMBL" id="VFT90736.1"/>
    </source>
</evidence>
<dbReference type="EMBL" id="VJMH01005492">
    <property type="protein sequence ID" value="KAF0695263.1"/>
    <property type="molecule type" value="Genomic_DNA"/>
</dbReference>
<dbReference type="PANTHER" id="PTHR22870:SF408">
    <property type="entry name" value="OS09G0560450 PROTEIN"/>
    <property type="match status" value="1"/>
</dbReference>
<dbReference type="CDD" id="cd07990">
    <property type="entry name" value="LPLAT_LCLAT1-like"/>
    <property type="match status" value="1"/>
</dbReference>
<reference evidence="6" key="2">
    <citation type="submission" date="2019-06" db="EMBL/GenBank/DDBJ databases">
        <title>Genomics analysis of Aphanomyces spp. identifies a new class of oomycete effector associated with host adaptation.</title>
        <authorList>
            <person name="Gaulin E."/>
        </authorList>
    </citation>
    <scope>NUCLEOTIDE SEQUENCE</scope>
    <source>
        <strain evidence="6">CBS 578.67</strain>
    </source>
</reference>
<feature type="repeat" description="RCC1" evidence="2">
    <location>
        <begin position="628"/>
        <end position="679"/>
    </location>
</feature>
<feature type="repeat" description="RCC1" evidence="2">
    <location>
        <begin position="560"/>
        <end position="615"/>
    </location>
</feature>
<dbReference type="OrthoDB" id="10256179at2759"/>
<reference evidence="7 8" key="1">
    <citation type="submission" date="2019-03" db="EMBL/GenBank/DDBJ databases">
        <authorList>
            <person name="Gaulin E."/>
            <person name="Dumas B."/>
        </authorList>
    </citation>
    <scope>NUCLEOTIDE SEQUENCE [LARGE SCALE GENOMIC DNA]</scope>
    <source>
        <strain evidence="7">CBS 568.67</strain>
    </source>
</reference>
<dbReference type="InterPro" id="IPR002123">
    <property type="entry name" value="Plipid/glycerol_acylTrfase"/>
</dbReference>
<feature type="compositionally biased region" description="Low complexity" evidence="3">
    <location>
        <begin position="991"/>
        <end position="1019"/>
    </location>
</feature>
<dbReference type="InterPro" id="IPR009091">
    <property type="entry name" value="RCC1/BLIP-II"/>
</dbReference>
<feature type="repeat" description="RCC1" evidence="2">
    <location>
        <begin position="730"/>
        <end position="779"/>
    </location>
</feature>
<feature type="repeat" description="RCC1" evidence="2">
    <location>
        <begin position="885"/>
        <end position="936"/>
    </location>
</feature>
<name>A0A485KZU2_9STRA</name>
<dbReference type="EMBL" id="CAADRA010005513">
    <property type="protein sequence ID" value="VFT90736.1"/>
    <property type="molecule type" value="Genomic_DNA"/>
</dbReference>
<evidence type="ECO:0000256" key="4">
    <source>
        <dbReference type="SAM" id="Phobius"/>
    </source>
</evidence>
<dbReference type="PROSITE" id="PS50012">
    <property type="entry name" value="RCC1_3"/>
    <property type="match status" value="7"/>
</dbReference>
<dbReference type="InterPro" id="IPR051210">
    <property type="entry name" value="Ub_ligase/GEF_domain"/>
</dbReference>
<dbReference type="AlphaFoldDB" id="A0A485KZU2"/>
<dbReference type="SUPFAM" id="SSF50985">
    <property type="entry name" value="RCC1/BLIP-II"/>
    <property type="match status" value="2"/>
</dbReference>
<dbReference type="Pfam" id="PF16076">
    <property type="entry name" value="Acyltransf_C"/>
    <property type="match status" value="1"/>
</dbReference>
<feature type="region of interest" description="Disordered" evidence="3">
    <location>
        <begin position="991"/>
        <end position="1047"/>
    </location>
</feature>
<dbReference type="SUPFAM" id="SSF69593">
    <property type="entry name" value="Glycerol-3-phosphate (1)-acyltransferase"/>
    <property type="match status" value="1"/>
</dbReference>
<dbReference type="PANTHER" id="PTHR22870">
    <property type="entry name" value="REGULATOR OF CHROMOSOME CONDENSATION"/>
    <property type="match status" value="1"/>
</dbReference>
<keyword evidence="4" id="KW-0472">Membrane</keyword>
<dbReference type="Pfam" id="PF25390">
    <property type="entry name" value="WD40_RLD"/>
    <property type="match status" value="1"/>
</dbReference>
<dbReference type="Gene3D" id="2.130.10.30">
    <property type="entry name" value="Regulator of chromosome condensation 1/beta-lactamase-inhibitor protein II"/>
    <property type="match status" value="2"/>
</dbReference>
<dbReference type="InterPro" id="IPR000408">
    <property type="entry name" value="Reg_chr_condens"/>
</dbReference>
<evidence type="ECO:0000313" key="8">
    <source>
        <dbReference type="Proteomes" id="UP000332933"/>
    </source>
</evidence>
<feature type="transmembrane region" description="Helical" evidence="4">
    <location>
        <begin position="327"/>
        <end position="348"/>
    </location>
</feature>
<feature type="domain" description="Phospholipid/glycerol acyltransferase" evidence="5">
    <location>
        <begin position="84"/>
        <end position="206"/>
    </location>
</feature>
<proteinExistence type="predicted"/>
<evidence type="ECO:0000256" key="1">
    <source>
        <dbReference type="ARBA" id="ARBA00022737"/>
    </source>
</evidence>
<keyword evidence="8" id="KW-1185">Reference proteome</keyword>
<dbReference type="GO" id="GO:0016746">
    <property type="term" value="F:acyltransferase activity"/>
    <property type="evidence" value="ECO:0007669"/>
    <property type="project" value="InterPro"/>
</dbReference>
<sequence length="1197" mass="131196">MLSIGATVVCLVRGAATAVWLLVNVLVLLVYEAATCTIRPISRSAFRRAVGRCFAIYVEIMAWCFPPCDLVVSGELPSDVTKPIFLICNHQVDADWWYISELMRYVGGAGNLKIAMKHTLRSIPLLGVGMDMMDFLFLHRDIKIDRPRIQAYMQSFVQDNFPFWMLLFPEGTTIFTEYVAKSHAFAENANRPLLHRVVLPRSTGLKLMLDAFKDSPVQPEIYDLTMAFPGYKGEVPTSDMNYDRHVDVEVPNMKKLLMGRGSKKVHFHVRRFRLADVGPDVEAFLDRLWLDKEALMNEFIEFQCFPSQKDTTRVLRPTASLTSIAQLWFSGALSICLLPMLFPCYVVATSMRKAFGGAKISSHSTYTPMFRAFVLSTAVSFSVSPAPATMVARPMAASRPPKQATARPPGARGRKVTAPPNSSKSTSTEIPAAAASAYTPTIKVSVRNLRLRRGGVITYNLKMVKCPTSSQTLVVSVVLPGNLVGITVSPTEVVFTRQNYRHTQAVTLQASDSTQLYRFTIQHVLQSRSSLSETTNLAAATATPESLPPVTVQVLQKQSLFMFAFGSGVYGQLGVSNRFDKRDATAFTPTPLGSKWLIPAQVACGGAHTAVIDVNSHLYCFGIGVIVTCLIHAGRGMEGQLGQPHLDNVKVPSVVPKLMNMLVTHVACGANHTMCLVHTTAFAWGDNSSGQLGLNMKAKHHPVPHKVHHLHYVHKLVCAGDHSFAIVAGGDVYATGSNIAGQLGFGDTTSRSAFTRNPALVNIHSITSGVYHVVAHSKAPLSVFVWGCGGNGRLGLGHVETVTTPTPLEEFRGTRVLQMAAGGAHTALVTEAGDLLMWGANTYGQIGDGLASDRLTPHRLRMFQGKFIKSIALGEWHSVALVDDACVYAWGFGEEGQLGLGEDQSTSLPMVVVPLSGTSPLNVCCGAAHTVVVTALEAACRMQQEKDQMFSARAAMQERRHLSWRKSMLWKGKHPDRKRGIDMNRFLMASSTRDAAPATAPASRRRPLGAPTRRPTPTTKPRRPQTARPFRDAIDDDDTSDSAHVIPWRERPMTSRTSLRNALRQEFHALSLLQKHVPASASIHTSVVFDVLARKEAALKANAAGDPFQEALRGPTTPPPGRRRQQRPQTAPSRNRIQGTTTTERGTTPSETKEVLAHDDSLAKLLDDDFDDDDAIDDELASEMQLGWETWTRKRQC</sequence>
<feature type="region of interest" description="Disordered" evidence="3">
    <location>
        <begin position="393"/>
        <end position="430"/>
    </location>
</feature>
<feature type="transmembrane region" description="Helical" evidence="4">
    <location>
        <begin position="369"/>
        <end position="392"/>
    </location>
</feature>